<reference evidence="2 3" key="1">
    <citation type="submission" date="2019-05" db="EMBL/GenBank/DDBJ databases">
        <title>Emergence of the Ug99 lineage of the wheat stem rust pathogen through somatic hybridization.</title>
        <authorList>
            <person name="Li F."/>
            <person name="Upadhyaya N.M."/>
            <person name="Sperschneider J."/>
            <person name="Matny O."/>
            <person name="Nguyen-Phuc H."/>
            <person name="Mago R."/>
            <person name="Raley C."/>
            <person name="Miller M.E."/>
            <person name="Silverstein K.A.T."/>
            <person name="Henningsen E."/>
            <person name="Hirsch C.D."/>
            <person name="Visser B."/>
            <person name="Pretorius Z.A."/>
            <person name="Steffenson B.J."/>
            <person name="Schwessinger B."/>
            <person name="Dodds P.N."/>
            <person name="Figueroa M."/>
        </authorList>
    </citation>
    <scope>NUCLEOTIDE SEQUENCE [LARGE SCALE GENOMIC DNA]</scope>
    <source>
        <strain evidence="2">21-0</strain>
    </source>
</reference>
<accession>A0A5B0P4P3</accession>
<evidence type="ECO:0000313" key="3">
    <source>
        <dbReference type="Proteomes" id="UP000324748"/>
    </source>
</evidence>
<feature type="signal peptide" evidence="1">
    <location>
        <begin position="1"/>
        <end position="23"/>
    </location>
</feature>
<keyword evidence="3" id="KW-1185">Reference proteome</keyword>
<feature type="chain" id="PRO_5023081521" evidence="1">
    <location>
        <begin position="24"/>
        <end position="245"/>
    </location>
</feature>
<name>A0A5B0P4P3_PUCGR</name>
<comment type="caution">
    <text evidence="2">The sequence shown here is derived from an EMBL/GenBank/DDBJ whole genome shotgun (WGS) entry which is preliminary data.</text>
</comment>
<dbReference type="EMBL" id="VSWC01000079">
    <property type="protein sequence ID" value="KAA1095108.1"/>
    <property type="molecule type" value="Genomic_DNA"/>
</dbReference>
<protein>
    <submittedName>
        <fullName evidence="2">Uncharacterized protein</fullName>
    </submittedName>
</protein>
<gene>
    <name evidence="2" type="ORF">PGT21_035601</name>
</gene>
<evidence type="ECO:0000313" key="2">
    <source>
        <dbReference type="EMBL" id="KAA1095108.1"/>
    </source>
</evidence>
<dbReference type="AlphaFoldDB" id="A0A5B0P4P3"/>
<keyword evidence="1" id="KW-0732">Signal</keyword>
<proteinExistence type="predicted"/>
<dbReference type="OrthoDB" id="2508203at2759"/>
<dbReference type="Proteomes" id="UP000324748">
    <property type="component" value="Unassembled WGS sequence"/>
</dbReference>
<evidence type="ECO:0000256" key="1">
    <source>
        <dbReference type="SAM" id="SignalP"/>
    </source>
</evidence>
<sequence>MHLCHFIFLVFFPFPLSPRLTLCISSTPVSQMEEDTLYGTNLSKGVHTEKMLASCKEPPVHQDRSNIWKDVEEVPNPMHEHKELAQNVFIIEEVCIFGLIATLFEIRTSYLQKYSGSEKDEVDQLLQSPNIPQAFHEMIQRIDYLSAKAFPQGISTRVDQKEIIREARKLRTQFILFFLGHVLGQLGMLIPEQPRIKLTDSSNEMKAISQVIHRLVRLPVKFVQRRITLSKQKTKYRDRLVFSQP</sequence>
<organism evidence="2 3">
    <name type="scientific">Puccinia graminis f. sp. tritici</name>
    <dbReference type="NCBI Taxonomy" id="56615"/>
    <lineage>
        <taxon>Eukaryota</taxon>
        <taxon>Fungi</taxon>
        <taxon>Dikarya</taxon>
        <taxon>Basidiomycota</taxon>
        <taxon>Pucciniomycotina</taxon>
        <taxon>Pucciniomycetes</taxon>
        <taxon>Pucciniales</taxon>
        <taxon>Pucciniaceae</taxon>
        <taxon>Puccinia</taxon>
    </lineage>
</organism>